<dbReference type="AlphaFoldDB" id="A0A934N7K1"/>
<dbReference type="Proteomes" id="UP000620075">
    <property type="component" value="Unassembled WGS sequence"/>
</dbReference>
<reference evidence="1 2" key="1">
    <citation type="submission" date="2020-10" db="EMBL/GenBank/DDBJ databases">
        <title>Ca. Dormibacterota MAGs.</title>
        <authorList>
            <person name="Montgomery K."/>
        </authorList>
    </citation>
    <scope>NUCLEOTIDE SEQUENCE [LARGE SCALE GENOMIC DNA]</scope>
    <source>
        <strain evidence="1">SC8811_S16_3</strain>
    </source>
</reference>
<proteinExistence type="predicted"/>
<dbReference type="Gene3D" id="3.30.1490.270">
    <property type="match status" value="1"/>
</dbReference>
<evidence type="ECO:0000313" key="2">
    <source>
        <dbReference type="Proteomes" id="UP000620075"/>
    </source>
</evidence>
<accession>A0A934N7K1</accession>
<comment type="caution">
    <text evidence="1">The sequence shown here is derived from an EMBL/GenBank/DDBJ whole genome shotgun (WGS) entry which is preliminary data.</text>
</comment>
<evidence type="ECO:0000313" key="1">
    <source>
        <dbReference type="EMBL" id="MBJ7603740.1"/>
    </source>
</evidence>
<dbReference type="EMBL" id="JAEKNQ010000040">
    <property type="protein sequence ID" value="MBJ7603740.1"/>
    <property type="molecule type" value="Genomic_DNA"/>
</dbReference>
<dbReference type="RefSeq" id="WP_338180245.1">
    <property type="nucleotide sequence ID" value="NZ_JAEKNQ010000040.1"/>
</dbReference>
<name>A0A934N7K1_9BACT</name>
<organism evidence="1 2">
    <name type="scientific">Candidatus Dormiibacter inghamiae</name>
    <dbReference type="NCBI Taxonomy" id="3127013"/>
    <lineage>
        <taxon>Bacteria</taxon>
        <taxon>Bacillati</taxon>
        <taxon>Candidatus Dormiibacterota</taxon>
        <taxon>Candidatus Dormibacteria</taxon>
        <taxon>Candidatus Dormibacterales</taxon>
        <taxon>Candidatus Dormibacteraceae</taxon>
        <taxon>Candidatus Dormiibacter</taxon>
    </lineage>
</organism>
<gene>
    <name evidence="1" type="ORF">JF888_11195</name>
</gene>
<evidence type="ECO:0008006" key="3">
    <source>
        <dbReference type="Google" id="ProtNLM"/>
    </source>
</evidence>
<dbReference type="SUPFAM" id="SSF56059">
    <property type="entry name" value="Glutathione synthetase ATP-binding domain-like"/>
    <property type="match status" value="1"/>
</dbReference>
<protein>
    <recommendedName>
        <fullName evidence="3">Circularly permuted ATPgrasp domain-containing protein</fullName>
    </recommendedName>
</protein>
<sequence>MAHRAPADPAAVSDPVRAWHDLLGDAALQAESTGRLLELQPERSLTFGERRICRTLRPNLLTAERYQRAIQAARGVHSALITLERTLLGDSELRRELELEPEEERLALAETGHSHSSPSMRLDSFFGDEVRYVECNAESPAGMAYEDMLASVFRELPVMRAFRRRYHARSLPVRTQMQSCLLRSFREWGQERRPVLAIVDWPGLPTANEFTLFKEYFERHGLQTIICEPADLEFRRGRLHAGSTPVNLVYKRVLTSELLARPEAARGLVQAHLAGAVCVVNTFRGKLLHKKVSLALLSDERYQQLYSSAQRKAVARHIPWTRRLREGSSSAAQKPVKDLVQHVLKNRHKLVLKPNDEYGGKGVVLGWTVTDGQWESAVKEGLERPSVVQEAVPVPREPFPVVLDDSVQLLSLAVDMDPYLFHGRPGGMLTRLSSSELLNVTAGTGSIVPTFLVEERR</sequence>